<keyword evidence="2" id="KW-1185">Reference proteome</keyword>
<sequence>MHYYYIIHTELEGSSSFQDGKNWVVSTGNDRRHKSMWTEKEASVPLATHAVKSKGIPTHRHQHPTNSEGKSNVEMSPRMIHDNLQDGKKAAAQRHPPTTHLYASPTFLRDSASAQQLAQIQTPTKPTNDMAVTHTTDKQAAAVTSEAVTIAQLRERRRALGERECHRGITKGERTGGNKPALILPGEDSRRAKRWWQGVQWRLRPAGNRRAEDEAMQCGRSDFGHGCGAMSVEDGG</sequence>
<proteinExistence type="predicted"/>
<reference evidence="1" key="1">
    <citation type="submission" date="2023-03" db="EMBL/GenBank/DDBJ databases">
        <title>Massive genome expansion in bonnet fungi (Mycena s.s.) driven by repeated elements and novel gene families across ecological guilds.</title>
        <authorList>
            <consortium name="Lawrence Berkeley National Laboratory"/>
            <person name="Harder C.B."/>
            <person name="Miyauchi S."/>
            <person name="Viragh M."/>
            <person name="Kuo A."/>
            <person name="Thoen E."/>
            <person name="Andreopoulos B."/>
            <person name="Lu D."/>
            <person name="Skrede I."/>
            <person name="Drula E."/>
            <person name="Henrissat B."/>
            <person name="Morin E."/>
            <person name="Kohler A."/>
            <person name="Barry K."/>
            <person name="LaButti K."/>
            <person name="Morin E."/>
            <person name="Salamov A."/>
            <person name="Lipzen A."/>
            <person name="Mereny Z."/>
            <person name="Hegedus B."/>
            <person name="Baldrian P."/>
            <person name="Stursova M."/>
            <person name="Weitz H."/>
            <person name="Taylor A."/>
            <person name="Grigoriev I.V."/>
            <person name="Nagy L.G."/>
            <person name="Martin F."/>
            <person name="Kauserud H."/>
        </authorList>
    </citation>
    <scope>NUCLEOTIDE SEQUENCE</scope>
    <source>
        <strain evidence="1">9284</strain>
    </source>
</reference>
<dbReference type="EMBL" id="JARKIF010000057">
    <property type="protein sequence ID" value="KAJ7606512.1"/>
    <property type="molecule type" value="Genomic_DNA"/>
</dbReference>
<protein>
    <submittedName>
        <fullName evidence="1">Uncharacterized protein</fullName>
    </submittedName>
</protein>
<organism evidence="1 2">
    <name type="scientific">Roridomyces roridus</name>
    <dbReference type="NCBI Taxonomy" id="1738132"/>
    <lineage>
        <taxon>Eukaryota</taxon>
        <taxon>Fungi</taxon>
        <taxon>Dikarya</taxon>
        <taxon>Basidiomycota</taxon>
        <taxon>Agaricomycotina</taxon>
        <taxon>Agaricomycetes</taxon>
        <taxon>Agaricomycetidae</taxon>
        <taxon>Agaricales</taxon>
        <taxon>Marasmiineae</taxon>
        <taxon>Mycenaceae</taxon>
        <taxon>Roridomyces</taxon>
    </lineage>
</organism>
<name>A0AAD7F958_9AGAR</name>
<dbReference type="Proteomes" id="UP001221142">
    <property type="component" value="Unassembled WGS sequence"/>
</dbReference>
<gene>
    <name evidence="1" type="ORF">FB45DRAFT_878460</name>
</gene>
<evidence type="ECO:0000313" key="1">
    <source>
        <dbReference type="EMBL" id="KAJ7606512.1"/>
    </source>
</evidence>
<evidence type="ECO:0000313" key="2">
    <source>
        <dbReference type="Proteomes" id="UP001221142"/>
    </source>
</evidence>
<dbReference type="AlphaFoldDB" id="A0AAD7F958"/>
<accession>A0AAD7F958</accession>
<comment type="caution">
    <text evidence="1">The sequence shown here is derived from an EMBL/GenBank/DDBJ whole genome shotgun (WGS) entry which is preliminary data.</text>
</comment>